<organism evidence="4 5">
    <name type="scientific">Rhizophlyctis rosea</name>
    <dbReference type="NCBI Taxonomy" id="64517"/>
    <lineage>
        <taxon>Eukaryota</taxon>
        <taxon>Fungi</taxon>
        <taxon>Fungi incertae sedis</taxon>
        <taxon>Chytridiomycota</taxon>
        <taxon>Chytridiomycota incertae sedis</taxon>
        <taxon>Chytridiomycetes</taxon>
        <taxon>Rhizophlyctidales</taxon>
        <taxon>Rhizophlyctidaceae</taxon>
        <taxon>Rhizophlyctis</taxon>
    </lineage>
</organism>
<comment type="caution">
    <text evidence="4">The sequence shown here is derived from an EMBL/GenBank/DDBJ whole genome shotgun (WGS) entry which is preliminary data.</text>
</comment>
<evidence type="ECO:0000313" key="4">
    <source>
        <dbReference type="EMBL" id="KAJ3056868.1"/>
    </source>
</evidence>
<keyword evidence="2" id="KW-0479">Metal-binding</keyword>
<evidence type="ECO:0008006" key="6">
    <source>
        <dbReference type="Google" id="ProtNLM"/>
    </source>
</evidence>
<comment type="similarity">
    <text evidence="1">Belongs to the UPF0587 family.</text>
</comment>
<proteinExistence type="inferred from homology"/>
<evidence type="ECO:0000256" key="2">
    <source>
        <dbReference type="ARBA" id="ARBA00022723"/>
    </source>
</evidence>
<reference evidence="4" key="1">
    <citation type="submission" date="2020-05" db="EMBL/GenBank/DDBJ databases">
        <title>Phylogenomic resolution of chytrid fungi.</title>
        <authorList>
            <person name="Stajich J.E."/>
            <person name="Amses K."/>
            <person name="Simmons R."/>
            <person name="Seto K."/>
            <person name="Myers J."/>
            <person name="Bonds A."/>
            <person name="Quandt C.A."/>
            <person name="Barry K."/>
            <person name="Liu P."/>
            <person name="Grigoriev I."/>
            <person name="Longcore J.E."/>
            <person name="James T.Y."/>
        </authorList>
    </citation>
    <scope>NUCLEOTIDE SEQUENCE</scope>
    <source>
        <strain evidence="4">JEL0318</strain>
    </source>
</reference>
<sequence length="162" mass="18200">MPKFEVQWKADLEGITNLKPASKADYDWRFKFQCTKCNEKGDNWVVFTASDESEQTGSRGTANLVMKCKFCKAEGSANLEIDTLRALDIEQTGKFTPLVRLEARGLEPVEWAPSEGFSAEGAESGTKFEDIDLSEGDWTEYDEKQNASVEIMELASQIKKLK</sequence>
<evidence type="ECO:0000256" key="3">
    <source>
        <dbReference type="ARBA" id="ARBA00022833"/>
    </source>
</evidence>
<keyword evidence="3" id="KW-0862">Zinc</keyword>
<dbReference type="PANTHER" id="PTHR12857">
    <property type="entry name" value="CXXC MOTIF CONTAINING ZINC BINDING PROTEIN"/>
    <property type="match status" value="1"/>
</dbReference>
<dbReference type="SUPFAM" id="SSF141678">
    <property type="entry name" value="MAL13P1.257-like"/>
    <property type="match status" value="1"/>
</dbReference>
<dbReference type="Pfam" id="PF05907">
    <property type="entry name" value="CXXC_Zn-b_euk"/>
    <property type="match status" value="1"/>
</dbReference>
<accession>A0AAD5SMN3</accession>
<dbReference type="EMBL" id="JADGJD010000018">
    <property type="protein sequence ID" value="KAJ3056868.1"/>
    <property type="molecule type" value="Genomic_DNA"/>
</dbReference>
<dbReference type="PANTHER" id="PTHR12857:SF0">
    <property type="entry name" value="CXXC MOTIF CONTAINING ZINC BINDING PROTEIN"/>
    <property type="match status" value="1"/>
</dbReference>
<gene>
    <name evidence="4" type="ORF">HK097_003404</name>
</gene>
<dbReference type="InterPro" id="IPR008584">
    <property type="entry name" value="CXXC_Zn-binding_euk"/>
</dbReference>
<keyword evidence="5" id="KW-1185">Reference proteome</keyword>
<evidence type="ECO:0000256" key="1">
    <source>
        <dbReference type="ARBA" id="ARBA00007818"/>
    </source>
</evidence>
<dbReference type="AlphaFoldDB" id="A0AAD5SMN3"/>
<protein>
    <recommendedName>
        <fullName evidence="6">DUF866-domain-containing protein</fullName>
    </recommendedName>
</protein>
<evidence type="ECO:0000313" key="5">
    <source>
        <dbReference type="Proteomes" id="UP001212841"/>
    </source>
</evidence>
<name>A0AAD5SMN3_9FUNG</name>
<dbReference type="GO" id="GO:0008270">
    <property type="term" value="F:zinc ion binding"/>
    <property type="evidence" value="ECO:0007669"/>
    <property type="project" value="TreeGrafter"/>
</dbReference>
<dbReference type="Proteomes" id="UP001212841">
    <property type="component" value="Unassembled WGS sequence"/>
</dbReference>